<protein>
    <submittedName>
        <fullName evidence="1">Uncharacterized protein</fullName>
    </submittedName>
</protein>
<proteinExistence type="predicted"/>
<evidence type="ECO:0000313" key="2">
    <source>
        <dbReference type="Proteomes" id="UP000664781"/>
    </source>
</evidence>
<name>A0A939FWI3_9ACTN</name>
<evidence type="ECO:0000313" key="1">
    <source>
        <dbReference type="EMBL" id="MBO0657232.1"/>
    </source>
</evidence>
<gene>
    <name evidence="1" type="ORF">J1792_32325</name>
</gene>
<keyword evidence="2" id="KW-1185">Reference proteome</keyword>
<dbReference type="RefSeq" id="WP_207248813.1">
    <property type="nucleotide sequence ID" value="NZ_JAFMOF010000007.1"/>
</dbReference>
<accession>A0A939FWI3</accession>
<dbReference type="EMBL" id="JAFMOF010000007">
    <property type="protein sequence ID" value="MBO0657232.1"/>
    <property type="molecule type" value="Genomic_DNA"/>
</dbReference>
<comment type="caution">
    <text evidence="1">The sequence shown here is derived from an EMBL/GenBank/DDBJ whole genome shotgun (WGS) entry which is preliminary data.</text>
</comment>
<dbReference type="Proteomes" id="UP000664781">
    <property type="component" value="Unassembled WGS sequence"/>
</dbReference>
<reference evidence="1" key="1">
    <citation type="submission" date="2021-03" db="EMBL/GenBank/DDBJ databases">
        <title>Streptomyces strains.</title>
        <authorList>
            <person name="Lund M.B."/>
            <person name="Toerring T."/>
        </authorList>
    </citation>
    <scope>NUCLEOTIDE SEQUENCE</scope>
    <source>
        <strain evidence="1">JCM 4242</strain>
    </source>
</reference>
<dbReference type="AlphaFoldDB" id="A0A939FWI3"/>
<sequence>MASTDDDSFRWRLLFESLTALSAESSRQRAWVEEHGVAADELALDFDHALRTAAPLAEEGRVEVTVMARLRAIDALFTEMSGRKNADRWTLEALETDSGWSEVRALARQAMLELIGAWDHLMPKIDVIR</sequence>
<organism evidence="1 2">
    <name type="scientific">Streptomyces triculaminicus</name>
    <dbReference type="NCBI Taxonomy" id="2816232"/>
    <lineage>
        <taxon>Bacteria</taxon>
        <taxon>Bacillati</taxon>
        <taxon>Actinomycetota</taxon>
        <taxon>Actinomycetes</taxon>
        <taxon>Kitasatosporales</taxon>
        <taxon>Streptomycetaceae</taxon>
        <taxon>Streptomyces</taxon>
    </lineage>
</organism>